<protein>
    <submittedName>
        <fullName evidence="1">Uncharacterized protein</fullName>
    </submittedName>
</protein>
<reference evidence="2" key="1">
    <citation type="journal article" date="2019" name="Int. J. Syst. Evol. Microbiol.">
        <title>The Global Catalogue of Microorganisms (GCM) 10K type strain sequencing project: providing services to taxonomists for standard genome sequencing and annotation.</title>
        <authorList>
            <consortium name="The Broad Institute Genomics Platform"/>
            <consortium name="The Broad Institute Genome Sequencing Center for Infectious Disease"/>
            <person name="Wu L."/>
            <person name="Ma J."/>
        </authorList>
    </citation>
    <scope>NUCLEOTIDE SEQUENCE [LARGE SCALE GENOMIC DNA]</scope>
    <source>
        <strain evidence="2">CCUG 66188</strain>
    </source>
</reference>
<evidence type="ECO:0000313" key="1">
    <source>
        <dbReference type="EMBL" id="MFC4672714.1"/>
    </source>
</evidence>
<dbReference type="RefSeq" id="WP_379993910.1">
    <property type="nucleotide sequence ID" value="NZ_JBHSGN010000024.1"/>
</dbReference>
<name>A0ABV9KRJ2_9BACT</name>
<sequence>MKIYKKENVNGREIHCIMHWDYDMRSIQVDDRMLMFIQAGGLGNCFIHPGWLEMIKGIEAQFLSFLNHEPYSMEVPSVDDIIPYISKLVEAEKLEYSSSGY</sequence>
<keyword evidence="2" id="KW-1185">Reference proteome</keyword>
<comment type="caution">
    <text evidence="1">The sequence shown here is derived from an EMBL/GenBank/DDBJ whole genome shotgun (WGS) entry which is preliminary data.</text>
</comment>
<dbReference type="Proteomes" id="UP001596023">
    <property type="component" value="Unassembled WGS sequence"/>
</dbReference>
<accession>A0ABV9KRJ2</accession>
<proteinExistence type="predicted"/>
<gene>
    <name evidence="1" type="ORF">ACFO6W_03300</name>
</gene>
<organism evidence="1 2">
    <name type="scientific">Dysgonomonas termitidis</name>
    <dbReference type="NCBI Taxonomy" id="1516126"/>
    <lineage>
        <taxon>Bacteria</taxon>
        <taxon>Pseudomonadati</taxon>
        <taxon>Bacteroidota</taxon>
        <taxon>Bacteroidia</taxon>
        <taxon>Bacteroidales</taxon>
        <taxon>Dysgonomonadaceae</taxon>
        <taxon>Dysgonomonas</taxon>
    </lineage>
</organism>
<dbReference type="EMBL" id="JBHSGN010000024">
    <property type="protein sequence ID" value="MFC4672714.1"/>
    <property type="molecule type" value="Genomic_DNA"/>
</dbReference>
<evidence type="ECO:0000313" key="2">
    <source>
        <dbReference type="Proteomes" id="UP001596023"/>
    </source>
</evidence>